<dbReference type="EMBL" id="BAABKQ010000001">
    <property type="protein sequence ID" value="GAA4815475.1"/>
    <property type="molecule type" value="Genomic_DNA"/>
</dbReference>
<dbReference type="Gene3D" id="1.20.120.450">
    <property type="entry name" value="dinb family like domain"/>
    <property type="match status" value="1"/>
</dbReference>
<sequence>MPFLTRTVTSENDGLSAFAAQQLRQIAASLHGLSDEQIRSIPSASKMSLGALARHVLFVSSKGLLAQLDPDFVPDAGAYDDADWAAGGIQPGAVRDGDTARKLIDELRAQADWVEEHLAAADLERPVPVPDQPWFPDDLESWPLRWVALHAIEEYARHAGHADIIRESIDGKGAYELNDLADGVAVATA</sequence>
<evidence type="ECO:0000313" key="1">
    <source>
        <dbReference type="EMBL" id="GAA4815475.1"/>
    </source>
</evidence>
<proteinExistence type="predicted"/>
<dbReference type="Proteomes" id="UP001500839">
    <property type="component" value="Unassembled WGS sequence"/>
</dbReference>
<name>A0ABP9CPG5_9ACTN</name>
<dbReference type="SUPFAM" id="SSF109854">
    <property type="entry name" value="DinB/YfiT-like putative metalloenzymes"/>
    <property type="match status" value="1"/>
</dbReference>
<dbReference type="RefSeq" id="WP_200171231.1">
    <property type="nucleotide sequence ID" value="NZ_BAABKQ010000001.1"/>
</dbReference>
<reference evidence="2" key="1">
    <citation type="journal article" date="2019" name="Int. J. Syst. Evol. Microbiol.">
        <title>The Global Catalogue of Microorganisms (GCM) 10K type strain sequencing project: providing services to taxonomists for standard genome sequencing and annotation.</title>
        <authorList>
            <consortium name="The Broad Institute Genomics Platform"/>
            <consortium name="The Broad Institute Genome Sequencing Center for Infectious Disease"/>
            <person name="Wu L."/>
            <person name="Ma J."/>
        </authorList>
    </citation>
    <scope>NUCLEOTIDE SEQUENCE [LARGE SCALE GENOMIC DNA]</scope>
    <source>
        <strain evidence="2">JCM 18542</strain>
    </source>
</reference>
<dbReference type="InterPro" id="IPR007061">
    <property type="entry name" value="MST-like"/>
</dbReference>
<dbReference type="InterPro" id="IPR034660">
    <property type="entry name" value="DinB/YfiT-like"/>
</dbReference>
<keyword evidence="2" id="KW-1185">Reference proteome</keyword>
<comment type="caution">
    <text evidence="1">The sequence shown here is derived from an EMBL/GenBank/DDBJ whole genome shotgun (WGS) entry which is preliminary data.</text>
</comment>
<gene>
    <name evidence="1" type="ORF">GCM10023353_21460</name>
</gene>
<dbReference type="Pfam" id="PF04978">
    <property type="entry name" value="MST"/>
    <property type="match status" value="1"/>
</dbReference>
<organism evidence="1 2">
    <name type="scientific">Tomitella cavernea</name>
    <dbReference type="NCBI Taxonomy" id="1387982"/>
    <lineage>
        <taxon>Bacteria</taxon>
        <taxon>Bacillati</taxon>
        <taxon>Actinomycetota</taxon>
        <taxon>Actinomycetes</taxon>
        <taxon>Mycobacteriales</taxon>
        <taxon>Tomitella</taxon>
    </lineage>
</organism>
<accession>A0ABP9CPG5</accession>
<protein>
    <submittedName>
        <fullName evidence="1">DinB family protein</fullName>
    </submittedName>
</protein>
<evidence type="ECO:0000313" key="2">
    <source>
        <dbReference type="Proteomes" id="UP001500839"/>
    </source>
</evidence>